<dbReference type="AlphaFoldDB" id="A0A6B0URQ1"/>
<sequence>MPKRTCTSSCAWSSLALMMAHSCWQMLRGSRDSPPSRRQLMLVGRRGTGGTSTPRGAAAVVSGGASCSSSLAALSSPFTSELASLRSDAAAESRDAENSRMIWSDTCWELLMRPLWRSLSTRDWRQRSWK</sequence>
<feature type="chain" id="PRO_5025533862" evidence="1">
    <location>
        <begin position="26"/>
        <end position="130"/>
    </location>
</feature>
<name>A0A6B0URQ1_IXORI</name>
<reference evidence="2" key="1">
    <citation type="submission" date="2019-12" db="EMBL/GenBank/DDBJ databases">
        <title>An insight into the sialome of adult female Ixodes ricinus ticks feeding for 6 days.</title>
        <authorList>
            <person name="Perner J."/>
            <person name="Ribeiro J.M.C."/>
        </authorList>
    </citation>
    <scope>NUCLEOTIDE SEQUENCE</scope>
    <source>
        <strain evidence="2">Semi-engorged</strain>
        <tissue evidence="2">Salivary glands</tissue>
    </source>
</reference>
<evidence type="ECO:0000256" key="1">
    <source>
        <dbReference type="SAM" id="SignalP"/>
    </source>
</evidence>
<dbReference type="EMBL" id="GIFC01010118">
    <property type="protein sequence ID" value="MXU92201.1"/>
    <property type="molecule type" value="Transcribed_RNA"/>
</dbReference>
<protein>
    <submittedName>
        <fullName evidence="2">Putative secreted protein</fullName>
    </submittedName>
</protein>
<feature type="signal peptide" evidence="1">
    <location>
        <begin position="1"/>
        <end position="25"/>
    </location>
</feature>
<accession>A0A6B0URQ1</accession>
<organism evidence="2">
    <name type="scientific">Ixodes ricinus</name>
    <name type="common">Common tick</name>
    <name type="synonym">Acarus ricinus</name>
    <dbReference type="NCBI Taxonomy" id="34613"/>
    <lineage>
        <taxon>Eukaryota</taxon>
        <taxon>Metazoa</taxon>
        <taxon>Ecdysozoa</taxon>
        <taxon>Arthropoda</taxon>
        <taxon>Chelicerata</taxon>
        <taxon>Arachnida</taxon>
        <taxon>Acari</taxon>
        <taxon>Parasitiformes</taxon>
        <taxon>Ixodida</taxon>
        <taxon>Ixodoidea</taxon>
        <taxon>Ixodidae</taxon>
        <taxon>Ixodinae</taxon>
        <taxon>Ixodes</taxon>
    </lineage>
</organism>
<evidence type="ECO:0000313" key="2">
    <source>
        <dbReference type="EMBL" id="MXU92201.1"/>
    </source>
</evidence>
<proteinExistence type="predicted"/>
<keyword evidence="1" id="KW-0732">Signal</keyword>